<dbReference type="Pfam" id="PF02622">
    <property type="entry name" value="DUF179"/>
    <property type="match status" value="1"/>
</dbReference>
<gene>
    <name evidence="4" type="ORF">GCM10025868_11580</name>
</gene>
<accession>A0ABQ6JEQ5</accession>
<feature type="region of interest" description="Disordered" evidence="3">
    <location>
        <begin position="57"/>
        <end position="84"/>
    </location>
</feature>
<protein>
    <recommendedName>
        <fullName evidence="2">UPF0301 protein GCM10025868_11580</fullName>
    </recommendedName>
</protein>
<dbReference type="Gene3D" id="3.40.1740.10">
    <property type="entry name" value="VC0467-like"/>
    <property type="match status" value="1"/>
</dbReference>
<evidence type="ECO:0000256" key="2">
    <source>
        <dbReference type="HAMAP-Rule" id="MF_00758"/>
    </source>
</evidence>
<sequence length="287" mass="30110">MLYAPRAPRPASRSGSTSLVHAAVFGLVALAAVRCGLRPGPVALVLVAHAVVSEPAAGARAAAPQRRPVGRRGRHRRRAARALGRATGARVVSEPLEPPSGLPPGRLVGRLLVAAPALREPTFARTVVLLLDHGPEGALGVVLNRPMQVEVSVVLPPWQPHVTAPGVLFEGGPVALDSALGLVGVPGDAPEPAGVRRIAGSLALVDLDTEPADVVTALTGVRVFAGYAGWSGGRLEREVDEGSWYVVDGEPRDPFTDAPDDLWRTVLRRQPGDLAYLATYPQEPEHN</sequence>
<comment type="caution">
    <text evidence="4">The sequence shown here is derived from an EMBL/GenBank/DDBJ whole genome shotgun (WGS) entry which is preliminary data.</text>
</comment>
<dbReference type="InterPro" id="IPR003774">
    <property type="entry name" value="AlgH-like"/>
</dbReference>
<proteinExistence type="inferred from homology"/>
<evidence type="ECO:0000313" key="5">
    <source>
        <dbReference type="Proteomes" id="UP001157017"/>
    </source>
</evidence>
<evidence type="ECO:0000313" key="4">
    <source>
        <dbReference type="EMBL" id="GMA85908.1"/>
    </source>
</evidence>
<dbReference type="SUPFAM" id="SSF143456">
    <property type="entry name" value="VC0467-like"/>
    <property type="match status" value="1"/>
</dbReference>
<feature type="compositionally biased region" description="Basic residues" evidence="3">
    <location>
        <begin position="68"/>
        <end position="80"/>
    </location>
</feature>
<dbReference type="PANTHER" id="PTHR30327:SF1">
    <property type="entry name" value="UPF0301 PROTEIN YQGE"/>
    <property type="match status" value="1"/>
</dbReference>
<feature type="compositionally biased region" description="Low complexity" evidence="3">
    <location>
        <begin position="57"/>
        <end position="67"/>
    </location>
</feature>
<dbReference type="PANTHER" id="PTHR30327">
    <property type="entry name" value="UNCHARACTERIZED PROTEIN YQGE"/>
    <property type="match status" value="1"/>
</dbReference>
<organism evidence="4 5">
    <name type="scientific">Angustibacter aerolatus</name>
    <dbReference type="NCBI Taxonomy" id="1162965"/>
    <lineage>
        <taxon>Bacteria</taxon>
        <taxon>Bacillati</taxon>
        <taxon>Actinomycetota</taxon>
        <taxon>Actinomycetes</taxon>
        <taxon>Kineosporiales</taxon>
        <taxon>Kineosporiaceae</taxon>
    </lineage>
</organism>
<dbReference type="NCBIfam" id="NF001270">
    <property type="entry name" value="PRK00228.2-2"/>
    <property type="match status" value="1"/>
</dbReference>
<dbReference type="EMBL" id="BSUZ01000001">
    <property type="protein sequence ID" value="GMA85908.1"/>
    <property type="molecule type" value="Genomic_DNA"/>
</dbReference>
<name>A0ABQ6JEQ5_9ACTN</name>
<reference evidence="5" key="1">
    <citation type="journal article" date="2019" name="Int. J. Syst. Evol. Microbiol.">
        <title>The Global Catalogue of Microorganisms (GCM) 10K type strain sequencing project: providing services to taxonomists for standard genome sequencing and annotation.</title>
        <authorList>
            <consortium name="The Broad Institute Genomics Platform"/>
            <consortium name="The Broad Institute Genome Sequencing Center for Infectious Disease"/>
            <person name="Wu L."/>
            <person name="Ma J."/>
        </authorList>
    </citation>
    <scope>NUCLEOTIDE SEQUENCE [LARGE SCALE GENOMIC DNA]</scope>
    <source>
        <strain evidence="5">NBRC 108730</strain>
    </source>
</reference>
<comment type="similarity">
    <text evidence="1 2">Belongs to the UPF0301 (AlgH) family.</text>
</comment>
<evidence type="ECO:0000256" key="3">
    <source>
        <dbReference type="SAM" id="MobiDB-lite"/>
    </source>
</evidence>
<dbReference type="Proteomes" id="UP001157017">
    <property type="component" value="Unassembled WGS sequence"/>
</dbReference>
<keyword evidence="5" id="KW-1185">Reference proteome</keyword>
<dbReference type="HAMAP" id="MF_00758">
    <property type="entry name" value="UPF0301"/>
    <property type="match status" value="1"/>
</dbReference>
<evidence type="ECO:0000256" key="1">
    <source>
        <dbReference type="ARBA" id="ARBA00009600"/>
    </source>
</evidence>